<dbReference type="EMBL" id="KK198753">
    <property type="protein sequence ID" value="KCW90926.1"/>
    <property type="molecule type" value="Genomic_DNA"/>
</dbReference>
<organism evidence="1">
    <name type="scientific">Eucalyptus grandis</name>
    <name type="common">Flooded gum</name>
    <dbReference type="NCBI Taxonomy" id="71139"/>
    <lineage>
        <taxon>Eukaryota</taxon>
        <taxon>Viridiplantae</taxon>
        <taxon>Streptophyta</taxon>
        <taxon>Embryophyta</taxon>
        <taxon>Tracheophyta</taxon>
        <taxon>Spermatophyta</taxon>
        <taxon>Magnoliopsida</taxon>
        <taxon>eudicotyledons</taxon>
        <taxon>Gunneridae</taxon>
        <taxon>Pentapetalae</taxon>
        <taxon>rosids</taxon>
        <taxon>malvids</taxon>
        <taxon>Myrtales</taxon>
        <taxon>Myrtaceae</taxon>
        <taxon>Myrtoideae</taxon>
        <taxon>Eucalypteae</taxon>
        <taxon>Eucalyptus</taxon>
    </lineage>
</organism>
<protein>
    <submittedName>
        <fullName evidence="1">Uncharacterized protein</fullName>
    </submittedName>
</protein>
<gene>
    <name evidence="1" type="ORF">EUGRSUZ_A02957</name>
</gene>
<dbReference type="AlphaFoldDB" id="A0A059DKP8"/>
<sequence length="87" mass="9847">MWCFVNKNFSFFHQHGTRIRKIASLGDDTRKSTGDSICAAGSVGRQDLAIPRSVSDNKDKDLGSVRFLFCSVVYAMNWLNSKMKDRL</sequence>
<dbReference type="InParanoid" id="A0A059DKP8"/>
<evidence type="ECO:0000313" key="1">
    <source>
        <dbReference type="EMBL" id="KCW90926.1"/>
    </source>
</evidence>
<name>A0A059DKP8_EUCGR</name>
<dbReference type="Gramene" id="KCW90926">
    <property type="protein sequence ID" value="KCW90926"/>
    <property type="gene ID" value="EUGRSUZ_A02957"/>
</dbReference>
<accession>A0A059DKP8</accession>
<reference evidence="1" key="1">
    <citation type="submission" date="2013-07" db="EMBL/GenBank/DDBJ databases">
        <title>The genome of Eucalyptus grandis.</title>
        <authorList>
            <person name="Schmutz J."/>
            <person name="Hayes R."/>
            <person name="Myburg A."/>
            <person name="Tuskan G."/>
            <person name="Grattapaglia D."/>
            <person name="Rokhsar D.S."/>
        </authorList>
    </citation>
    <scope>NUCLEOTIDE SEQUENCE</scope>
    <source>
        <tissue evidence="1">Leaf extractions</tissue>
    </source>
</reference>
<proteinExistence type="predicted"/>